<keyword evidence="3" id="KW-1185">Reference proteome</keyword>
<keyword evidence="1" id="KW-0175">Coiled coil</keyword>
<evidence type="ECO:0000313" key="3">
    <source>
        <dbReference type="Proteomes" id="UP001174909"/>
    </source>
</evidence>
<comment type="caution">
    <text evidence="2">The sequence shown here is derived from an EMBL/GenBank/DDBJ whole genome shotgun (WGS) entry which is preliminary data.</text>
</comment>
<gene>
    <name evidence="2" type="ORF">GBAR_LOCUS23052</name>
</gene>
<sequence>MDTRGRAAEETKNIVYLERLVEEFTHWQESTAEVVEENARLHTEISGQQKLNGLQKQELAASNAETAQLRQTVASLHRILSKRWDMEEENGQLKERILFTQSAAEQLEEEHRKQMSEAVENLNAVHEAHKREIAQMQTSANQQSRRETDSLQHVIQEKNGEIRQLQKQLSDVERDKHTELVKLRLEYDAKLLKLQKQTSKAQTTQPSSVNNDIFRRKLQNVK</sequence>
<evidence type="ECO:0000256" key="1">
    <source>
        <dbReference type="SAM" id="Coils"/>
    </source>
</evidence>
<protein>
    <submittedName>
        <fullName evidence="2">Coiled-coil domain-containing protein 152</fullName>
    </submittedName>
</protein>
<reference evidence="2" key="1">
    <citation type="submission" date="2023-03" db="EMBL/GenBank/DDBJ databases">
        <authorList>
            <person name="Steffen K."/>
            <person name="Cardenas P."/>
        </authorList>
    </citation>
    <scope>NUCLEOTIDE SEQUENCE</scope>
</reference>
<organism evidence="2 3">
    <name type="scientific">Geodia barretti</name>
    <name type="common">Barrett's horny sponge</name>
    <dbReference type="NCBI Taxonomy" id="519541"/>
    <lineage>
        <taxon>Eukaryota</taxon>
        <taxon>Metazoa</taxon>
        <taxon>Porifera</taxon>
        <taxon>Demospongiae</taxon>
        <taxon>Heteroscleromorpha</taxon>
        <taxon>Tetractinellida</taxon>
        <taxon>Astrophorina</taxon>
        <taxon>Geodiidae</taxon>
        <taxon>Geodia</taxon>
    </lineage>
</organism>
<dbReference type="EMBL" id="CASHTH010003189">
    <property type="protein sequence ID" value="CAI8041450.1"/>
    <property type="molecule type" value="Genomic_DNA"/>
</dbReference>
<dbReference type="InterPro" id="IPR038827">
    <property type="entry name" value="CCDC152"/>
</dbReference>
<proteinExistence type="predicted"/>
<evidence type="ECO:0000313" key="2">
    <source>
        <dbReference type="EMBL" id="CAI8041450.1"/>
    </source>
</evidence>
<accession>A0AA35T467</accession>
<dbReference type="PANTHER" id="PTHR35253:SF1">
    <property type="entry name" value="COILED-COIL DOMAIN-CONTAINING PROTEIN 152"/>
    <property type="match status" value="1"/>
</dbReference>
<dbReference type="Proteomes" id="UP001174909">
    <property type="component" value="Unassembled WGS sequence"/>
</dbReference>
<feature type="non-terminal residue" evidence="2">
    <location>
        <position position="1"/>
    </location>
</feature>
<feature type="coiled-coil region" evidence="1">
    <location>
        <begin position="90"/>
        <end position="175"/>
    </location>
</feature>
<dbReference type="AlphaFoldDB" id="A0AA35T467"/>
<dbReference type="PANTHER" id="PTHR35253">
    <property type="entry name" value="COILED-COIL DOMAIN-CONTAINING PROTEIN 152"/>
    <property type="match status" value="1"/>
</dbReference>
<name>A0AA35T467_GEOBA</name>